<protein>
    <submittedName>
        <fullName evidence="1">Uncharacterized protein</fullName>
    </submittedName>
</protein>
<sequence length="99" mass="11506">MCRLTKGSQIRSVHSFLEKEFLLRREREKLVIIMISPNINKKILEILPTYIIHNLGPKLIRNCCCSRIGDSIERQQKLQLTGKEPKTSVLDVVFDDARK</sequence>
<comment type="caution">
    <text evidence="1">The sequence shown here is derived from an EMBL/GenBank/DDBJ whole genome shotgun (WGS) entry which is preliminary data.</text>
</comment>
<dbReference type="Proteomes" id="UP000499080">
    <property type="component" value="Unassembled WGS sequence"/>
</dbReference>
<keyword evidence="2" id="KW-1185">Reference proteome</keyword>
<name>A0A4Y2FUL3_ARAVE</name>
<dbReference type="AlphaFoldDB" id="A0A4Y2FUL3"/>
<evidence type="ECO:0000313" key="2">
    <source>
        <dbReference type="Proteomes" id="UP000499080"/>
    </source>
</evidence>
<evidence type="ECO:0000313" key="1">
    <source>
        <dbReference type="EMBL" id="GBM44135.1"/>
    </source>
</evidence>
<gene>
    <name evidence="1" type="ORF">AVEN_93775_1</name>
</gene>
<reference evidence="1 2" key="1">
    <citation type="journal article" date="2019" name="Sci. Rep.">
        <title>Orb-weaving spider Araneus ventricosus genome elucidates the spidroin gene catalogue.</title>
        <authorList>
            <person name="Kono N."/>
            <person name="Nakamura H."/>
            <person name="Ohtoshi R."/>
            <person name="Moran D.A.P."/>
            <person name="Shinohara A."/>
            <person name="Yoshida Y."/>
            <person name="Fujiwara M."/>
            <person name="Mori M."/>
            <person name="Tomita M."/>
            <person name="Arakawa K."/>
        </authorList>
    </citation>
    <scope>NUCLEOTIDE SEQUENCE [LARGE SCALE GENOMIC DNA]</scope>
</reference>
<dbReference type="EMBL" id="BGPR01001056">
    <property type="protein sequence ID" value="GBM44135.1"/>
    <property type="molecule type" value="Genomic_DNA"/>
</dbReference>
<proteinExistence type="predicted"/>
<accession>A0A4Y2FUL3</accession>
<organism evidence="1 2">
    <name type="scientific">Araneus ventricosus</name>
    <name type="common">Orbweaver spider</name>
    <name type="synonym">Epeira ventricosa</name>
    <dbReference type="NCBI Taxonomy" id="182803"/>
    <lineage>
        <taxon>Eukaryota</taxon>
        <taxon>Metazoa</taxon>
        <taxon>Ecdysozoa</taxon>
        <taxon>Arthropoda</taxon>
        <taxon>Chelicerata</taxon>
        <taxon>Arachnida</taxon>
        <taxon>Araneae</taxon>
        <taxon>Araneomorphae</taxon>
        <taxon>Entelegynae</taxon>
        <taxon>Araneoidea</taxon>
        <taxon>Araneidae</taxon>
        <taxon>Araneus</taxon>
    </lineage>
</organism>